<dbReference type="EMBL" id="JAEIJD010000001">
    <property type="protein sequence ID" value="MBI6628508.1"/>
    <property type="molecule type" value="Genomic_DNA"/>
</dbReference>
<dbReference type="InterPro" id="IPR029752">
    <property type="entry name" value="D-isomer_DH_CS1"/>
</dbReference>
<dbReference type="EC" id="1.8.1.4" evidence="6"/>
<dbReference type="InterPro" id="IPR036188">
    <property type="entry name" value="FAD/NAD-bd_sf"/>
</dbReference>
<dbReference type="Pfam" id="PF07992">
    <property type="entry name" value="Pyr_redox_2"/>
    <property type="match status" value="1"/>
</dbReference>
<dbReference type="NCBIfam" id="NF004939">
    <property type="entry name" value="PRK06292.1-1"/>
    <property type="match status" value="1"/>
</dbReference>
<gene>
    <name evidence="6" type="ORF">JAO82_01325</name>
</gene>
<dbReference type="InterPro" id="IPR016156">
    <property type="entry name" value="FAD/NAD-linked_Rdtase_dimer_sf"/>
</dbReference>
<evidence type="ECO:0000313" key="6">
    <source>
        <dbReference type="EMBL" id="MBI6628508.1"/>
    </source>
</evidence>
<keyword evidence="3" id="KW-0274">FAD</keyword>
<comment type="caution">
    <text evidence="6">The sequence shown here is derived from an EMBL/GenBank/DDBJ whole genome shotgun (WGS) entry which is preliminary data.</text>
</comment>
<keyword evidence="2" id="KW-0285">Flavoprotein</keyword>
<dbReference type="SUPFAM" id="SSF55424">
    <property type="entry name" value="FAD/NAD-linked reductases, dimerisation (C-terminal) domain"/>
    <property type="match status" value="1"/>
</dbReference>
<comment type="cofactor">
    <cofactor evidence="1">
        <name>FAD</name>
        <dbReference type="ChEBI" id="CHEBI:57692"/>
    </cofactor>
</comment>
<proteinExistence type="predicted"/>
<evidence type="ECO:0000256" key="1">
    <source>
        <dbReference type="ARBA" id="ARBA00001974"/>
    </source>
</evidence>
<evidence type="ECO:0000256" key="3">
    <source>
        <dbReference type="ARBA" id="ARBA00022827"/>
    </source>
</evidence>
<dbReference type="GO" id="GO:0050660">
    <property type="term" value="F:flavin adenine dinucleotide binding"/>
    <property type="evidence" value="ECO:0007669"/>
    <property type="project" value="TreeGrafter"/>
</dbReference>
<dbReference type="GO" id="GO:0003955">
    <property type="term" value="F:NAD(P)H dehydrogenase (quinone) activity"/>
    <property type="evidence" value="ECO:0007669"/>
    <property type="project" value="TreeGrafter"/>
</dbReference>
<dbReference type="AlphaFoldDB" id="A0A934HQU1"/>
<dbReference type="Proteomes" id="UP000613255">
    <property type="component" value="Unassembled WGS sequence"/>
</dbReference>
<dbReference type="PANTHER" id="PTHR43014">
    <property type="entry name" value="MERCURIC REDUCTASE"/>
    <property type="match status" value="1"/>
</dbReference>
<dbReference type="SUPFAM" id="SSF51905">
    <property type="entry name" value="FAD/NAD(P)-binding domain"/>
    <property type="match status" value="1"/>
</dbReference>
<dbReference type="GO" id="GO:0004148">
    <property type="term" value="F:dihydrolipoyl dehydrogenase (NADH) activity"/>
    <property type="evidence" value="ECO:0007669"/>
    <property type="project" value="UniProtKB-EC"/>
</dbReference>
<sequence>MSPKQEIEICDVAVIGAGTAGIVAEKHARDRGVTTRLIDPEFAGTTCANVGCMPSKLLIAAADAAHAVRAAQRFGITATPQIDGAAVMRRVRKHRDRFVSGVKEGFARLPDGVRLQGHARFVAPGQLELDDGTQIRARAVVLATGAKPALPGAFQEVKDKVLTNRNIFELEDLPESVGVIGTGAVGLELAQALARLGVRVEVFDMGNRVAGLPEEPSAELCRILSDEFAIHLGQAPEAEADGDGVRLTWDGGSARFDRLLVAAGRPPQLEGLDLEKAGLELDENGMPEIDPATLQCGNAAIFIAGDANGLRPVLHEAADEGAVAGRNAACYPDLRPTKRTVPMAITFSRPCAAVVGAVPEAGDGDTVTGRADYGNQGRARVMGQAHGLCEIYAARTDGRLTGAALCLPDGEHLAHELAWAISSELTAGQMLDLPFYHPTLEEGLKPALREVCKQIPIKTPWNRADEPLPGDDCS</sequence>
<dbReference type="PRINTS" id="PR00368">
    <property type="entry name" value="FADPNR"/>
</dbReference>
<keyword evidence="6" id="KW-0560">Oxidoreductase</keyword>
<feature type="domain" description="Pyridine nucleotide-disulphide oxidoreductase dimerisation" evidence="4">
    <location>
        <begin position="345"/>
        <end position="446"/>
    </location>
</feature>
<dbReference type="InterPro" id="IPR004099">
    <property type="entry name" value="Pyr_nucl-diS_OxRdtase_dimer"/>
</dbReference>
<dbReference type="RefSeq" id="WP_198684523.1">
    <property type="nucleotide sequence ID" value="NZ_JAEIJD010000001.1"/>
</dbReference>
<name>A0A934HQU1_9RHOB</name>
<evidence type="ECO:0000313" key="7">
    <source>
        <dbReference type="Proteomes" id="UP000613255"/>
    </source>
</evidence>
<keyword evidence="7" id="KW-1185">Reference proteome</keyword>
<dbReference type="Pfam" id="PF02852">
    <property type="entry name" value="Pyr_redox_dim"/>
    <property type="match status" value="1"/>
</dbReference>
<dbReference type="PROSITE" id="PS00065">
    <property type="entry name" value="D_2_HYDROXYACID_DH_1"/>
    <property type="match status" value="1"/>
</dbReference>
<dbReference type="InterPro" id="IPR023753">
    <property type="entry name" value="FAD/NAD-binding_dom"/>
</dbReference>
<protein>
    <submittedName>
        <fullName evidence="6">Dihydrolipoyl dehydrogenase</fullName>
        <ecNumber evidence="6">1.8.1.4</ecNumber>
    </submittedName>
</protein>
<dbReference type="PANTHER" id="PTHR43014:SF4">
    <property type="entry name" value="PYRIDINE NUCLEOTIDE-DISULFIDE OXIDOREDUCTASE RCLA-RELATED"/>
    <property type="match status" value="1"/>
</dbReference>
<dbReference type="GO" id="GO:0016616">
    <property type="term" value="F:oxidoreductase activity, acting on the CH-OH group of donors, NAD or NADP as acceptor"/>
    <property type="evidence" value="ECO:0007669"/>
    <property type="project" value="UniProtKB-ARBA"/>
</dbReference>
<dbReference type="Gene3D" id="3.50.50.60">
    <property type="entry name" value="FAD/NAD(P)-binding domain"/>
    <property type="match status" value="2"/>
</dbReference>
<evidence type="ECO:0000259" key="5">
    <source>
        <dbReference type="Pfam" id="PF07992"/>
    </source>
</evidence>
<organism evidence="6 7">
    <name type="scientific">Pontibaca salina</name>
    <dbReference type="NCBI Taxonomy" id="2795731"/>
    <lineage>
        <taxon>Bacteria</taxon>
        <taxon>Pseudomonadati</taxon>
        <taxon>Pseudomonadota</taxon>
        <taxon>Alphaproteobacteria</taxon>
        <taxon>Rhodobacterales</taxon>
        <taxon>Roseobacteraceae</taxon>
        <taxon>Pontibaca</taxon>
    </lineage>
</organism>
<feature type="domain" description="FAD/NAD(P)-binding" evidence="5">
    <location>
        <begin position="11"/>
        <end position="321"/>
    </location>
</feature>
<dbReference type="Gene3D" id="3.30.390.30">
    <property type="match status" value="1"/>
</dbReference>
<evidence type="ECO:0000259" key="4">
    <source>
        <dbReference type="Pfam" id="PF02852"/>
    </source>
</evidence>
<accession>A0A934HQU1</accession>
<evidence type="ECO:0000256" key="2">
    <source>
        <dbReference type="ARBA" id="ARBA00022630"/>
    </source>
</evidence>
<dbReference type="PRINTS" id="PR00411">
    <property type="entry name" value="PNDRDTASEI"/>
</dbReference>
<reference evidence="6" key="1">
    <citation type="submission" date="2020-12" db="EMBL/GenBank/DDBJ databases">
        <title>Pontibaca salina gen. nov., sp. nov., isolated from marine sediment.</title>
        <authorList>
            <person name="Bo J."/>
            <person name="Wang S."/>
            <person name="Song X."/>
            <person name="Du Z."/>
        </authorList>
    </citation>
    <scope>NUCLEOTIDE SEQUENCE</scope>
    <source>
        <strain evidence="6">S1109L</strain>
    </source>
</reference>